<comment type="caution">
    <text evidence="2">The sequence shown here is derived from an EMBL/GenBank/DDBJ whole genome shotgun (WGS) entry which is preliminary data.</text>
</comment>
<reference evidence="2 3" key="1">
    <citation type="submission" date="2019-06" db="EMBL/GenBank/DDBJ databases">
        <title>Paenimaribius caenipelagi gen. nov., sp. nov., isolated from a tidal flat.</title>
        <authorList>
            <person name="Yoon J.-H."/>
        </authorList>
    </citation>
    <scope>NUCLEOTIDE SEQUENCE [LARGE SCALE GENOMIC DNA]</scope>
    <source>
        <strain evidence="2 3">JBTF-M29</strain>
    </source>
</reference>
<evidence type="ECO:0000313" key="3">
    <source>
        <dbReference type="Proteomes" id="UP000318590"/>
    </source>
</evidence>
<dbReference type="AlphaFoldDB" id="A0A547PIT4"/>
<dbReference type="InterPro" id="IPR029060">
    <property type="entry name" value="PIN-like_dom_sf"/>
</dbReference>
<dbReference type="Pfam" id="PF13638">
    <property type="entry name" value="PIN_4"/>
    <property type="match status" value="1"/>
</dbReference>
<dbReference type="Proteomes" id="UP000318590">
    <property type="component" value="Unassembled WGS sequence"/>
</dbReference>
<dbReference type="InterPro" id="IPR002716">
    <property type="entry name" value="PIN_dom"/>
</dbReference>
<keyword evidence="3" id="KW-1185">Reference proteome</keyword>
<gene>
    <name evidence="2" type="ORF">FEV53_19580</name>
</gene>
<dbReference type="EMBL" id="VFSV01000093">
    <property type="protein sequence ID" value="TRD14047.1"/>
    <property type="molecule type" value="Genomic_DNA"/>
</dbReference>
<dbReference type="Gene3D" id="3.40.50.1010">
    <property type="entry name" value="5'-nuclease"/>
    <property type="match status" value="1"/>
</dbReference>
<dbReference type="SUPFAM" id="SSF88723">
    <property type="entry name" value="PIN domain-like"/>
    <property type="match status" value="1"/>
</dbReference>
<evidence type="ECO:0000313" key="2">
    <source>
        <dbReference type="EMBL" id="TRD14047.1"/>
    </source>
</evidence>
<evidence type="ECO:0000259" key="1">
    <source>
        <dbReference type="Pfam" id="PF13638"/>
    </source>
</evidence>
<proteinExistence type="predicted"/>
<feature type="domain" description="PIN" evidence="1">
    <location>
        <begin position="76"/>
        <end position="217"/>
    </location>
</feature>
<dbReference type="OrthoDB" id="7056217at2"/>
<name>A0A547PIT4_9RHOB</name>
<accession>A0A547PIT4</accession>
<sequence>MYLPIADWATNASTFPHIIEGGLSQRGRTDTGCPNCSKTKSGETPRFTRCHEQRRCAIKGATETNVFKIDSMLRLIIDTNLFHEFRPLEELPWAELGELDYIELIVTDVVQTELDEHKKSTRARMKRTAIKITKQFRDMLLAHESELEIRASGPRVVLSLSDVNFGSETYGTLDLNNFDDQLVAIAKRLSDNFKDGSVHLFSNDTRPMRKAVGLGLNLMAIPEEWRRSDEKTDEEKERSRLAYENKRRRSQEPIIKLTSDPAEPLHLNLPIYAPLSDDEIDHFMDLLTQRNPKETNFAIHQPDNPVAEQFGGVSLGITQYEFEEAPPNDVEAYLWLEYPQWETDCREKLQHAHIHLTAFGHEFAAAFLLSNTGTRPAADVLLTIAAKGALLVMPPLQNDKDDFEDEPITGPLIFPSAPKAPQGKWNRRLRTILDLRAFKDNFGPTHILDIDTDLMTSVPRIDNPYHFYYQDRPSTYVKTFTLTCDQFRHAGKPEVFECMCHVDGRAKELDGKNAVVEIKIEASNLSDPVSHKLIVRFGAEHRSTFKTVSDILHQGAL</sequence>
<protein>
    <recommendedName>
        <fullName evidence="1">PIN domain-containing protein</fullName>
    </recommendedName>
</protein>
<organism evidence="2 3">
    <name type="scientific">Palleronia caenipelagi</name>
    <dbReference type="NCBI Taxonomy" id="2489174"/>
    <lineage>
        <taxon>Bacteria</taxon>
        <taxon>Pseudomonadati</taxon>
        <taxon>Pseudomonadota</taxon>
        <taxon>Alphaproteobacteria</taxon>
        <taxon>Rhodobacterales</taxon>
        <taxon>Roseobacteraceae</taxon>
        <taxon>Palleronia</taxon>
    </lineage>
</organism>